<keyword evidence="2" id="KW-0808">Transferase</keyword>
<dbReference type="PANTHER" id="PTHR43712">
    <property type="entry name" value="PUTATIVE (AFU_ORTHOLOGUE AFUA_4G14580)-RELATED"/>
    <property type="match status" value="1"/>
</dbReference>
<evidence type="ECO:0000256" key="2">
    <source>
        <dbReference type="ARBA" id="ARBA00022679"/>
    </source>
</evidence>
<dbReference type="Pfam" id="PF00891">
    <property type="entry name" value="Methyltransf_2"/>
    <property type="match status" value="1"/>
</dbReference>
<dbReference type="InterPro" id="IPR001077">
    <property type="entry name" value="COMT_C"/>
</dbReference>
<dbReference type="PANTHER" id="PTHR43712:SF2">
    <property type="entry name" value="O-METHYLTRANSFERASE CICE"/>
    <property type="match status" value="1"/>
</dbReference>
<dbReference type="InterPro" id="IPR029063">
    <property type="entry name" value="SAM-dependent_MTases_sf"/>
</dbReference>
<dbReference type="Proteomes" id="UP000274772">
    <property type="component" value="Chromosome"/>
</dbReference>
<proteinExistence type="predicted"/>
<feature type="domain" description="O-methyltransferase C-terminal" evidence="4">
    <location>
        <begin position="109"/>
        <end position="312"/>
    </location>
</feature>
<dbReference type="InterPro" id="IPR036388">
    <property type="entry name" value="WH-like_DNA-bd_sf"/>
</dbReference>
<gene>
    <name evidence="5" type="primary">dmpM</name>
    <name evidence="5" type="ORF">JMUB590_0097</name>
</gene>
<accession>A0ABM7FRY5</accession>
<evidence type="ECO:0000256" key="1">
    <source>
        <dbReference type="ARBA" id="ARBA00022603"/>
    </source>
</evidence>
<dbReference type="Gene3D" id="3.40.50.150">
    <property type="entry name" value="Vaccinia Virus protein VP39"/>
    <property type="match status" value="1"/>
</dbReference>
<dbReference type="InterPro" id="IPR036390">
    <property type="entry name" value="WH_DNA-bd_sf"/>
</dbReference>
<dbReference type="SUPFAM" id="SSF46785">
    <property type="entry name" value="Winged helix' DNA-binding domain"/>
    <property type="match status" value="1"/>
</dbReference>
<name>A0ABM7FRY5_9STAP</name>
<keyword evidence="6" id="KW-1185">Reference proteome</keyword>
<keyword evidence="1" id="KW-0489">Methyltransferase</keyword>
<dbReference type="PROSITE" id="PS51683">
    <property type="entry name" value="SAM_OMT_II"/>
    <property type="match status" value="1"/>
</dbReference>
<dbReference type="RefSeq" id="WP_002444922.1">
    <property type="nucleotide sequence ID" value="NZ_AP018585.1"/>
</dbReference>
<organism evidence="5 6">
    <name type="scientific">Staphylococcus caprae</name>
    <dbReference type="NCBI Taxonomy" id="29380"/>
    <lineage>
        <taxon>Bacteria</taxon>
        <taxon>Bacillati</taxon>
        <taxon>Bacillota</taxon>
        <taxon>Bacilli</taxon>
        <taxon>Bacillales</taxon>
        <taxon>Staphylococcaceae</taxon>
        <taxon>Staphylococcus</taxon>
    </lineage>
</organism>
<protein>
    <submittedName>
        <fullName evidence="5">O-methyltransferase</fullName>
    </submittedName>
</protein>
<evidence type="ECO:0000313" key="5">
    <source>
        <dbReference type="EMBL" id="BBD91207.1"/>
    </source>
</evidence>
<dbReference type="InterPro" id="IPR016461">
    <property type="entry name" value="COMT-like"/>
</dbReference>
<dbReference type="PIRSF" id="PIRSF005739">
    <property type="entry name" value="O-mtase"/>
    <property type="match status" value="1"/>
</dbReference>
<sequence length="341" mass="39886">MNTNQITIMKMIQGFSLSALLYNACKLHLFDEINLKRHTRSTLAKQLNISKNRINLILIPLIAKHFIVEKKEILMLTPLGEELIGNDKKNTLYSYIMFSGQISMPTWLELSEGLQKDIPPFELKNDSKFFEKIEEEHHLQMLFRTMMGNYTNSYNIQNWLEKFDYEFPYNFVDIGGGTGEFSNKLLSYFVSSKSLILDLNSVNNNLNLRKSKSFYDRINFKVQNFFEPYKVRGDIFILAKVLHDWNDKQAIKILNNVISNMSISSHIWIIETILPNGSIEDNYDEYMNALNIWALCGGKERNYNEFEELLSQLNLQIVELYHIQNNEYLIDVTLNVTEGEI</sequence>
<keyword evidence="3" id="KW-0949">S-adenosyl-L-methionine</keyword>
<dbReference type="EMBL" id="AP018586">
    <property type="protein sequence ID" value="BBD91207.1"/>
    <property type="molecule type" value="Genomic_DNA"/>
</dbReference>
<evidence type="ECO:0000256" key="3">
    <source>
        <dbReference type="ARBA" id="ARBA00022691"/>
    </source>
</evidence>
<evidence type="ECO:0000259" key="4">
    <source>
        <dbReference type="Pfam" id="PF00891"/>
    </source>
</evidence>
<dbReference type="SUPFAM" id="SSF53335">
    <property type="entry name" value="S-adenosyl-L-methionine-dependent methyltransferases"/>
    <property type="match status" value="1"/>
</dbReference>
<evidence type="ECO:0000313" key="6">
    <source>
        <dbReference type="Proteomes" id="UP000274772"/>
    </source>
</evidence>
<dbReference type="GeneID" id="58049883"/>
<reference evidence="5 6" key="1">
    <citation type="submission" date="2018-05" db="EMBL/GenBank/DDBJ databases">
        <title>Complete genome sequencing of three human clinical isolates of Staphylococcus caprae reveals virulence factors similar to those of S. epidermidis and S. capitis.</title>
        <authorList>
            <person name="Watanabe S."/>
            <person name="Cui L."/>
        </authorList>
    </citation>
    <scope>NUCLEOTIDE SEQUENCE [LARGE SCALE GENOMIC DNA]</scope>
    <source>
        <strain evidence="5 6">JMUB590</strain>
    </source>
</reference>
<dbReference type="Gene3D" id="1.10.10.10">
    <property type="entry name" value="Winged helix-like DNA-binding domain superfamily/Winged helix DNA-binding domain"/>
    <property type="match status" value="1"/>
</dbReference>